<proteinExistence type="predicted"/>
<evidence type="ECO:0000256" key="1">
    <source>
        <dbReference type="SAM" id="Coils"/>
    </source>
</evidence>
<evidence type="ECO:0000256" key="2">
    <source>
        <dbReference type="SAM" id="MobiDB-lite"/>
    </source>
</evidence>
<evidence type="ECO:0000313" key="3">
    <source>
        <dbReference type="EMBL" id="GGO48857.1"/>
    </source>
</evidence>
<name>A0ABQ2MAZ5_9ACTN</name>
<dbReference type="Proteomes" id="UP000631535">
    <property type="component" value="Unassembled WGS sequence"/>
</dbReference>
<organism evidence="3 4">
    <name type="scientific">Streptomyces daqingensis</name>
    <dbReference type="NCBI Taxonomy" id="1472640"/>
    <lineage>
        <taxon>Bacteria</taxon>
        <taxon>Bacillati</taxon>
        <taxon>Actinomycetota</taxon>
        <taxon>Actinomycetes</taxon>
        <taxon>Kitasatosporales</taxon>
        <taxon>Streptomycetaceae</taxon>
        <taxon>Streptomyces</taxon>
    </lineage>
</organism>
<feature type="compositionally biased region" description="Low complexity" evidence="2">
    <location>
        <begin position="319"/>
        <end position="359"/>
    </location>
</feature>
<dbReference type="Gene3D" id="1.10.287.110">
    <property type="entry name" value="DnaJ domain"/>
    <property type="match status" value="1"/>
</dbReference>
<protein>
    <recommendedName>
        <fullName evidence="5">J domain-containing protein</fullName>
    </recommendedName>
</protein>
<keyword evidence="1" id="KW-0175">Coiled coil</keyword>
<dbReference type="InterPro" id="IPR036869">
    <property type="entry name" value="J_dom_sf"/>
</dbReference>
<gene>
    <name evidence="3" type="ORF">GCM10012287_24820</name>
</gene>
<feature type="region of interest" description="Disordered" evidence="2">
    <location>
        <begin position="1"/>
        <end position="55"/>
    </location>
</feature>
<evidence type="ECO:0008006" key="5">
    <source>
        <dbReference type="Google" id="ProtNLM"/>
    </source>
</evidence>
<evidence type="ECO:0000313" key="4">
    <source>
        <dbReference type="Proteomes" id="UP000631535"/>
    </source>
</evidence>
<dbReference type="EMBL" id="BMMP01000007">
    <property type="protein sequence ID" value="GGO48857.1"/>
    <property type="molecule type" value="Genomic_DNA"/>
</dbReference>
<reference evidence="4" key="1">
    <citation type="journal article" date="2019" name="Int. J. Syst. Evol. Microbiol.">
        <title>The Global Catalogue of Microorganisms (GCM) 10K type strain sequencing project: providing services to taxonomists for standard genome sequencing and annotation.</title>
        <authorList>
            <consortium name="The Broad Institute Genomics Platform"/>
            <consortium name="The Broad Institute Genome Sequencing Center for Infectious Disease"/>
            <person name="Wu L."/>
            <person name="Ma J."/>
        </authorList>
    </citation>
    <scope>NUCLEOTIDE SEQUENCE [LARGE SCALE GENOMIC DNA]</scope>
    <source>
        <strain evidence="4">CGMCC 4.7178</strain>
    </source>
</reference>
<sequence length="374" mass="40122">MKANPEAQAEEPEQPGQPDDRGQPDGVPGPAGSPEQAPAPDGGGQAGEPGTERLERAVRAAETALIEYEIAVETFRIEIENFSRLHHQRLGPMYARLDELDASIAEVAAAISGDPDDLRKARELRAAVLPMPRVEELFHGWIDSEGLSPEASAMLTERNVRPPSRVRPSEEARKAYRELVRKAHPDLAQEEAERKRREEFLVRVNKAYGDGDTDALRELLEEWEAGPREEEPEARLAQSELLYARLEWLAERKEALTAMVAEMEQSAIGAMLKMAPDDPDKLLEEIAEQLLQQVAEREAELGRLTEVMKAGGAVRPESEPSGAADSAPADVPAADVSAAGTSAGPGAAENADGAAPGADSGRGAGDAGTAAEEN</sequence>
<accession>A0ABQ2MAZ5</accession>
<keyword evidence="4" id="KW-1185">Reference proteome</keyword>
<dbReference type="SUPFAM" id="SSF46565">
    <property type="entry name" value="Chaperone J-domain"/>
    <property type="match status" value="1"/>
</dbReference>
<comment type="caution">
    <text evidence="3">The sequence shown here is derived from an EMBL/GenBank/DDBJ whole genome shotgun (WGS) entry which is preliminary data.</text>
</comment>
<feature type="coiled-coil region" evidence="1">
    <location>
        <begin position="246"/>
        <end position="307"/>
    </location>
</feature>
<feature type="region of interest" description="Disordered" evidence="2">
    <location>
        <begin position="308"/>
        <end position="374"/>
    </location>
</feature>